<reference evidence="1 2" key="1">
    <citation type="submission" date="2018-08" db="EMBL/GenBank/DDBJ databases">
        <title>Aphanomyces genome sequencing and annotation.</title>
        <authorList>
            <person name="Minardi D."/>
            <person name="Oidtmann B."/>
            <person name="Van Der Giezen M."/>
            <person name="Studholme D.J."/>
        </authorList>
    </citation>
    <scope>NUCLEOTIDE SEQUENCE [LARGE SCALE GENOMIC DNA]</scope>
    <source>
        <strain evidence="1 2">Yx</strain>
    </source>
</reference>
<evidence type="ECO:0000313" key="2">
    <source>
        <dbReference type="Proteomes" id="UP000266239"/>
    </source>
</evidence>
<organism evidence="1 2">
    <name type="scientific">Aphanomyces astaci</name>
    <name type="common">Crayfish plague agent</name>
    <dbReference type="NCBI Taxonomy" id="112090"/>
    <lineage>
        <taxon>Eukaryota</taxon>
        <taxon>Sar</taxon>
        <taxon>Stramenopiles</taxon>
        <taxon>Oomycota</taxon>
        <taxon>Saprolegniomycetes</taxon>
        <taxon>Saprolegniales</taxon>
        <taxon>Verrucalvaceae</taxon>
        <taxon>Aphanomyces</taxon>
    </lineage>
</organism>
<proteinExistence type="predicted"/>
<dbReference type="VEuPathDB" id="FungiDB:H257_16358"/>
<evidence type="ECO:0000313" key="1">
    <source>
        <dbReference type="EMBL" id="RHX99868.1"/>
    </source>
</evidence>
<gene>
    <name evidence="1" type="ORF">DYB25_004379</name>
</gene>
<dbReference type="EMBL" id="QUTA01010265">
    <property type="protein sequence ID" value="RHX99868.1"/>
    <property type="molecule type" value="Genomic_DNA"/>
</dbReference>
<comment type="caution">
    <text evidence="1">The sequence shown here is derived from an EMBL/GenBank/DDBJ whole genome shotgun (WGS) entry which is preliminary data.</text>
</comment>
<name>A0A397A2E9_APHAT</name>
<dbReference type="Proteomes" id="UP000266239">
    <property type="component" value="Unassembled WGS sequence"/>
</dbReference>
<accession>A0A397A2E9</accession>
<sequence length="100" mass="11121">MKAVKQVGQLVASQGDDATMDKDGEIPIQLNLPGVTLNFTSEWIMGTLAISSLDEEKSKAEYIKEKLKVESLKHDMKALLEKAAHHNIDIKQFATHLKSM</sequence>
<protein>
    <submittedName>
        <fullName evidence="1">Uncharacterized protein</fullName>
    </submittedName>
</protein>
<dbReference type="AlphaFoldDB" id="A0A397A2E9"/>